<dbReference type="EMBL" id="MN032712">
    <property type="protein sequence ID" value="QDH86485.1"/>
    <property type="molecule type" value="Genomic_RNA"/>
</dbReference>
<name>A0A514CYP9_9VIRU</name>
<evidence type="ECO:0000313" key="1">
    <source>
        <dbReference type="EMBL" id="QDH86485.1"/>
    </source>
</evidence>
<reference evidence="1" key="1">
    <citation type="submission" date="2019-05" db="EMBL/GenBank/DDBJ databases">
        <title>Metatranscriptomic reconstruction reveals RNA viruses with the potential to shape carbon cycling in soil.</title>
        <authorList>
            <person name="Starr E.P."/>
            <person name="Nuccio E."/>
            <person name="Pett-Ridge J."/>
            <person name="Banfield J.F."/>
            <person name="Firestone M.K."/>
        </authorList>
    </citation>
    <scope>NUCLEOTIDE SEQUENCE</scope>
    <source>
        <strain evidence="1">H1_Bulk_Litter_4_scaffold_279</strain>
    </source>
</reference>
<sequence length="120" mass="12598">MAFSDPQSVTISAVAIPLPRISSGTNSGGFQSNDGNTQISISHTYGKRTRRVLKLTTSKIAADPLISSTNIKYSMSTYLVVDTPVTGYTVTEAKQVIDALVAYLAASTGAKVTQLLGGEN</sequence>
<proteinExistence type="predicted"/>
<gene>
    <name evidence="1" type="ORF">H1BulkLitter4279_000002</name>
</gene>
<organism evidence="1">
    <name type="scientific">Leviviridae sp</name>
    <dbReference type="NCBI Taxonomy" id="2027243"/>
    <lineage>
        <taxon>Viruses</taxon>
        <taxon>Riboviria</taxon>
        <taxon>Orthornavirae</taxon>
        <taxon>Lenarviricota</taxon>
        <taxon>Leviviricetes</taxon>
        <taxon>Norzivirales</taxon>
        <taxon>Fiersviridae</taxon>
    </lineage>
</organism>
<protein>
    <submittedName>
        <fullName evidence="1">Uncharacterized protein</fullName>
    </submittedName>
</protein>
<accession>A0A514CYP9</accession>